<dbReference type="Pfam" id="PF05239">
    <property type="entry name" value="PRC"/>
    <property type="match status" value="1"/>
</dbReference>
<evidence type="ECO:0000259" key="2">
    <source>
        <dbReference type="Pfam" id="PF05239"/>
    </source>
</evidence>
<feature type="domain" description="PRC-barrel" evidence="2">
    <location>
        <begin position="4"/>
        <end position="76"/>
    </location>
</feature>
<dbReference type="PANTHER" id="PTHR40061">
    <property type="entry name" value="SPORULATION PROTEIN YLMC-RELATED"/>
    <property type="match status" value="1"/>
</dbReference>
<feature type="region of interest" description="Disordered" evidence="1">
    <location>
        <begin position="83"/>
        <end position="110"/>
    </location>
</feature>
<dbReference type="InterPro" id="IPR014238">
    <property type="entry name" value="Spore_YlmC/YmxH"/>
</dbReference>
<reference evidence="3" key="1">
    <citation type="submission" date="2020-10" db="EMBL/GenBank/DDBJ databases">
        <authorList>
            <person name="Gilroy R."/>
        </authorList>
    </citation>
    <scope>NUCLEOTIDE SEQUENCE</scope>
    <source>
        <strain evidence="3">CHK33-4379</strain>
    </source>
</reference>
<reference evidence="3" key="2">
    <citation type="journal article" date="2021" name="PeerJ">
        <title>Extensive microbial diversity within the chicken gut microbiome revealed by metagenomics and culture.</title>
        <authorList>
            <person name="Gilroy R."/>
            <person name="Ravi A."/>
            <person name="Getino M."/>
            <person name="Pursley I."/>
            <person name="Horton D.L."/>
            <person name="Alikhan N.F."/>
            <person name="Baker D."/>
            <person name="Gharbi K."/>
            <person name="Hall N."/>
            <person name="Watson M."/>
            <person name="Adriaenssens E.M."/>
            <person name="Foster-Nyarko E."/>
            <person name="Jarju S."/>
            <person name="Secka A."/>
            <person name="Antonio M."/>
            <person name="Oren A."/>
            <person name="Chaudhuri R.R."/>
            <person name="La Ragione R."/>
            <person name="Hildebrand F."/>
            <person name="Pallen M.J."/>
        </authorList>
    </citation>
    <scope>NUCLEOTIDE SEQUENCE</scope>
    <source>
        <strain evidence="3">CHK33-4379</strain>
    </source>
</reference>
<accession>A0A9D1KLA8</accession>
<gene>
    <name evidence="3" type="ORF">IAC39_05995</name>
</gene>
<name>A0A9D1KLA8_9FIRM</name>
<comment type="caution">
    <text evidence="3">The sequence shown here is derived from an EMBL/GenBank/DDBJ whole genome shotgun (WGS) entry which is preliminary data.</text>
</comment>
<dbReference type="EMBL" id="DVLL01000021">
    <property type="protein sequence ID" value="HIT59242.1"/>
    <property type="molecule type" value="Genomic_DNA"/>
</dbReference>
<sequence>MKCRLSDLKSKEVIETKSGVIIGRIDDVEINMEDSSVESMIVYGRPRLFGIFGREDDIVISYEDIDLIGKDTVLVSRSRVVDSKSSKSSRYSAKKEKAGDSLDDFEKIFG</sequence>
<dbReference type="InterPro" id="IPR011033">
    <property type="entry name" value="PRC_barrel-like_sf"/>
</dbReference>
<dbReference type="AlphaFoldDB" id="A0A9D1KLA8"/>
<dbReference type="NCBIfam" id="TIGR02888">
    <property type="entry name" value="spore_YlmC_YmxH"/>
    <property type="match status" value="1"/>
</dbReference>
<protein>
    <submittedName>
        <fullName evidence="3">YlmC/YmxH family sporulation protein</fullName>
    </submittedName>
</protein>
<dbReference type="InterPro" id="IPR027275">
    <property type="entry name" value="PRC-brl_dom"/>
</dbReference>
<feature type="compositionally biased region" description="Basic and acidic residues" evidence="1">
    <location>
        <begin position="93"/>
        <end position="110"/>
    </location>
</feature>
<evidence type="ECO:0000313" key="3">
    <source>
        <dbReference type="EMBL" id="HIT59242.1"/>
    </source>
</evidence>
<evidence type="ECO:0000256" key="1">
    <source>
        <dbReference type="SAM" id="MobiDB-lite"/>
    </source>
</evidence>
<dbReference type="PANTHER" id="PTHR40061:SF1">
    <property type="entry name" value="SPORULATION PROTEIN YLMC-RELATED"/>
    <property type="match status" value="1"/>
</dbReference>
<proteinExistence type="predicted"/>
<dbReference type="SUPFAM" id="SSF50346">
    <property type="entry name" value="PRC-barrel domain"/>
    <property type="match status" value="1"/>
</dbReference>
<organism evidence="3 4">
    <name type="scientific">Candidatus Faeciplasma pullistercoris</name>
    <dbReference type="NCBI Taxonomy" id="2840800"/>
    <lineage>
        <taxon>Bacteria</taxon>
        <taxon>Bacillati</taxon>
        <taxon>Bacillota</taxon>
        <taxon>Clostridia</taxon>
        <taxon>Eubacteriales</taxon>
        <taxon>Oscillospiraceae</taxon>
        <taxon>Oscillospiraceae incertae sedis</taxon>
        <taxon>Candidatus Faeciplasma</taxon>
    </lineage>
</organism>
<evidence type="ECO:0000313" key="4">
    <source>
        <dbReference type="Proteomes" id="UP000824136"/>
    </source>
</evidence>
<dbReference type="Proteomes" id="UP000824136">
    <property type="component" value="Unassembled WGS sequence"/>
</dbReference>
<dbReference type="Gene3D" id="2.30.30.240">
    <property type="entry name" value="PRC-barrel domain"/>
    <property type="match status" value="1"/>
</dbReference>